<accession>A0A1H6M9U2</accession>
<reference evidence="2" key="1">
    <citation type="submission" date="2016-06" db="EMBL/GenBank/DDBJ databases">
        <authorList>
            <person name="Petersen J."/>
            <person name="Sayavedra L."/>
        </authorList>
    </citation>
    <scope>NUCLEOTIDE SEQUENCE [LARGE SCALE GENOMIC DNA]</scope>
    <source>
        <strain evidence="2">BazSymA</strain>
    </source>
</reference>
<protein>
    <submittedName>
        <fullName evidence="1">Uncharacterized protein</fullName>
    </submittedName>
</protein>
<dbReference type="EMBL" id="CDSC02000349">
    <property type="protein sequence ID" value="SEH94468.1"/>
    <property type="molecule type" value="Genomic_DNA"/>
</dbReference>
<evidence type="ECO:0000313" key="1">
    <source>
        <dbReference type="EMBL" id="SEH94468.1"/>
    </source>
</evidence>
<organism evidence="1 2">
    <name type="scientific">Bathymodiolus azoricus thioautotrophic gill symbiont</name>
    <dbReference type="NCBI Taxonomy" id="235205"/>
    <lineage>
        <taxon>Bacteria</taxon>
        <taxon>Pseudomonadati</taxon>
        <taxon>Pseudomonadota</taxon>
        <taxon>Gammaproteobacteria</taxon>
        <taxon>sulfur-oxidizing symbionts</taxon>
    </lineage>
</organism>
<evidence type="ECO:0000313" key="2">
    <source>
        <dbReference type="Proteomes" id="UP000198988"/>
    </source>
</evidence>
<proteinExistence type="predicted"/>
<sequence length="144" mass="15772">MSDLSTHLTLENDTPYTLDLASKSIDHGHWTTDPPSTIDTLKASPFTLTDDSAAAAGSEGTVVYSITVSDTNEEGGDPVVATFTVRFCCSYSVDNNYCYFSTSNPKLFAIHFRVKIGEHGVWHDNYCPEGGHPVYAELFIRVLS</sequence>
<dbReference type="Gene3D" id="2.60.270.50">
    <property type="match status" value="1"/>
</dbReference>
<dbReference type="AlphaFoldDB" id="A0A1H6M9U2"/>
<dbReference type="Proteomes" id="UP000198988">
    <property type="component" value="Unassembled WGS sequence"/>
</dbReference>
<gene>
    <name evidence="1" type="ORF">BAZSYMA_ACONTIG178549_1</name>
</gene>
<dbReference type="RefSeq" id="WP_090717040.1">
    <property type="nucleotide sequence ID" value="NZ_CDSC02000349.1"/>
</dbReference>
<dbReference type="OrthoDB" id="3622866at2"/>
<name>A0A1H6M9U2_9GAMM</name>